<keyword evidence="4" id="KW-0858">Xylan degradation</keyword>
<evidence type="ECO:0000256" key="3">
    <source>
        <dbReference type="ARBA" id="ARBA00012590"/>
    </source>
</evidence>
<evidence type="ECO:0000256" key="4">
    <source>
        <dbReference type="ARBA" id="ARBA00022651"/>
    </source>
</evidence>
<dbReference type="PROSITE" id="PS00591">
    <property type="entry name" value="GH10_1"/>
    <property type="match status" value="1"/>
</dbReference>
<dbReference type="PANTHER" id="PTHR31490">
    <property type="entry name" value="GLYCOSYL HYDROLASE"/>
    <property type="match status" value="1"/>
</dbReference>
<feature type="domain" description="GH10" evidence="11">
    <location>
        <begin position="217"/>
        <end position="510"/>
    </location>
</feature>
<gene>
    <name evidence="12" type="ORF">CRP01_36010</name>
</gene>
<proteinExistence type="inferred from homology"/>
<dbReference type="EC" id="3.2.1.8" evidence="3"/>
<dbReference type="SUPFAM" id="SSF51445">
    <property type="entry name" value="(Trans)glycosidases"/>
    <property type="match status" value="1"/>
</dbReference>
<keyword evidence="8" id="KW-0326">Glycosidase</keyword>
<dbReference type="NCBIfam" id="TIGR04183">
    <property type="entry name" value="Por_Secre_tail"/>
    <property type="match status" value="1"/>
</dbReference>
<accession>A0A2D0MZI3</accession>
<evidence type="ECO:0000259" key="11">
    <source>
        <dbReference type="PROSITE" id="PS51760"/>
    </source>
</evidence>
<dbReference type="InterPro" id="IPR017853">
    <property type="entry name" value="GH"/>
</dbReference>
<dbReference type="InterPro" id="IPR031158">
    <property type="entry name" value="GH10_AS"/>
</dbReference>
<dbReference type="GO" id="GO:0031176">
    <property type="term" value="F:endo-1,4-beta-xylanase activity"/>
    <property type="evidence" value="ECO:0007669"/>
    <property type="project" value="UniProtKB-EC"/>
</dbReference>
<evidence type="ECO:0000256" key="9">
    <source>
        <dbReference type="ARBA" id="ARBA00023326"/>
    </source>
</evidence>
<evidence type="ECO:0000256" key="8">
    <source>
        <dbReference type="ARBA" id="ARBA00023295"/>
    </source>
</evidence>
<evidence type="ECO:0000256" key="10">
    <source>
        <dbReference type="PROSITE-ProRule" id="PRU10061"/>
    </source>
</evidence>
<feature type="active site" description="Nucleophile" evidence="10">
    <location>
        <position position="443"/>
    </location>
</feature>
<dbReference type="Pfam" id="PF00331">
    <property type="entry name" value="Glyco_hydro_10"/>
    <property type="match status" value="1"/>
</dbReference>
<dbReference type="InterPro" id="IPR044846">
    <property type="entry name" value="GH10"/>
</dbReference>
<evidence type="ECO:0000256" key="1">
    <source>
        <dbReference type="ARBA" id="ARBA00000681"/>
    </source>
</evidence>
<keyword evidence="5" id="KW-0732">Signal</keyword>
<keyword evidence="6 12" id="KW-0378">Hydrolase</keyword>
<keyword evidence="9" id="KW-0624">Polysaccharide degradation</keyword>
<comment type="caution">
    <text evidence="12">The sequence shown here is derived from an EMBL/GenBank/DDBJ whole genome shotgun (WGS) entry which is preliminary data.</text>
</comment>
<evidence type="ECO:0000256" key="7">
    <source>
        <dbReference type="ARBA" id="ARBA00023277"/>
    </source>
</evidence>
<dbReference type="InterPro" id="IPR001000">
    <property type="entry name" value="GH10_dom"/>
</dbReference>
<evidence type="ECO:0000256" key="6">
    <source>
        <dbReference type="ARBA" id="ARBA00022801"/>
    </source>
</evidence>
<keyword evidence="13" id="KW-1185">Reference proteome</keyword>
<organism evidence="12 13">
    <name type="scientific">Flavilitoribacter nigricans (strain ATCC 23147 / DSM 23189 / NBRC 102662 / NCIMB 1420 / SS-2)</name>
    <name type="common">Lewinella nigricans</name>
    <dbReference type="NCBI Taxonomy" id="1122177"/>
    <lineage>
        <taxon>Bacteria</taxon>
        <taxon>Pseudomonadati</taxon>
        <taxon>Bacteroidota</taxon>
        <taxon>Saprospiria</taxon>
        <taxon>Saprospirales</taxon>
        <taxon>Lewinellaceae</taxon>
        <taxon>Flavilitoribacter</taxon>
    </lineage>
</organism>
<dbReference type="PROSITE" id="PS51760">
    <property type="entry name" value="GH10_2"/>
    <property type="match status" value="1"/>
</dbReference>
<dbReference type="Proteomes" id="UP000223913">
    <property type="component" value="Unassembled WGS sequence"/>
</dbReference>
<name>A0A2D0MZI3_FLAN2</name>
<dbReference type="GO" id="GO:0045493">
    <property type="term" value="P:xylan catabolic process"/>
    <property type="evidence" value="ECO:0007669"/>
    <property type="project" value="UniProtKB-KW"/>
</dbReference>
<dbReference type="PANTHER" id="PTHR31490:SF88">
    <property type="entry name" value="BETA-XYLANASE"/>
    <property type="match status" value="1"/>
</dbReference>
<comment type="catalytic activity">
    <reaction evidence="1">
        <text>Endohydrolysis of (1-&gt;4)-beta-D-xylosidic linkages in xylans.</text>
        <dbReference type="EC" id="3.2.1.8"/>
    </reaction>
</comment>
<dbReference type="InterPro" id="IPR026444">
    <property type="entry name" value="Secre_tail"/>
</dbReference>
<keyword evidence="7" id="KW-0119">Carbohydrate metabolism</keyword>
<dbReference type="SMART" id="SM00633">
    <property type="entry name" value="Glyco_10"/>
    <property type="match status" value="1"/>
</dbReference>
<sequence>MSFALFFSLWIARPLAGQDLPVIIELENGTVGGDFSVSETEGGTYVSITTNGTAGHPEADARVITVDITFPEAQTYDLYVRLRVGAGGADDDSFFYGNGFGIQPYADAGWIRANNIHSIGYTAAGETVSGAGGAGQSVWKWINLSEYSGDEAPRTFEVTADALTQTFQIGAREDGLDIDKIAFARADYFYTVQNLDLVEAGSPDMDGGGPGLPPIAEGQDKFLGNVYSTSQLPGFANYWNQVTPENAGKWGSVEGSPDNMNWAALDAAYALAKDNDFPFKLHVLVWGNQQPAWIENLPPAEQLEEIKEWFQALADRYEDIDFIEVVNEPLHDPPNSSGSGGGNYLEALGGAGSSGWDWILEAFRLARQYFPEAELMLNDYNIVNSASNVRDYLEIINLLQAEELIDQIGVQAHAFSTRNASASQLRNNLDDLAETGLPLYVTELDIDGATDQGQLAEYQRVFPVFWEHPAVRGITLWGFRTGMWRTEQRAYLVDQDGVTERPALVWLRGYVESSPVSVRPPLGSADRISIYPNPLSGGPLKVEGLEGPTGVQLFNSAGTLVRQAQLNGNTFELQRDLPPGLYLLKLQNQQQVYTKKLMVK</sequence>
<dbReference type="Gene3D" id="3.20.20.80">
    <property type="entry name" value="Glycosidases"/>
    <property type="match status" value="1"/>
</dbReference>
<evidence type="ECO:0000256" key="2">
    <source>
        <dbReference type="ARBA" id="ARBA00007495"/>
    </source>
</evidence>
<protein>
    <recommendedName>
        <fullName evidence="3">endo-1,4-beta-xylanase</fullName>
        <ecNumber evidence="3">3.2.1.8</ecNumber>
    </recommendedName>
</protein>
<evidence type="ECO:0000313" key="13">
    <source>
        <dbReference type="Proteomes" id="UP000223913"/>
    </source>
</evidence>
<evidence type="ECO:0000256" key="5">
    <source>
        <dbReference type="ARBA" id="ARBA00022729"/>
    </source>
</evidence>
<comment type="similarity">
    <text evidence="2">Belongs to the glycosyl hydrolase 10 (cellulase F) family.</text>
</comment>
<reference evidence="12 13" key="1">
    <citation type="submission" date="2017-10" db="EMBL/GenBank/DDBJ databases">
        <title>The draft genome sequence of Lewinella nigricans NBRC 102662.</title>
        <authorList>
            <person name="Wang K."/>
        </authorList>
    </citation>
    <scope>NUCLEOTIDE SEQUENCE [LARGE SCALE GENOMIC DNA]</scope>
    <source>
        <strain evidence="12 13">NBRC 102662</strain>
    </source>
</reference>
<dbReference type="EMBL" id="PDUD01000051">
    <property type="protein sequence ID" value="PHN01627.1"/>
    <property type="molecule type" value="Genomic_DNA"/>
</dbReference>
<evidence type="ECO:0000313" key="12">
    <source>
        <dbReference type="EMBL" id="PHN01627.1"/>
    </source>
</evidence>
<dbReference type="Pfam" id="PF18962">
    <property type="entry name" value="Por_Secre_tail"/>
    <property type="match status" value="1"/>
</dbReference>
<dbReference type="AlphaFoldDB" id="A0A2D0MZI3"/>